<sequence>MAPLWDGLTSIVPSLKCLDLFFEPTSSYSRSNVGNVYEEIALPWFDGAEPAEEERPVADAIRGLPETIASAIPTLQYLAISIQVDYYPIVMEDWYNDESDYDLHALDADVTWKVFKSFTEWE</sequence>
<evidence type="ECO:0000313" key="1">
    <source>
        <dbReference type="EMBL" id="RDX43816.1"/>
    </source>
</evidence>
<dbReference type="OrthoDB" id="2735181at2759"/>
<keyword evidence="2" id="KW-1185">Reference proteome</keyword>
<name>A0A371CU79_9APHY</name>
<dbReference type="EMBL" id="KZ857459">
    <property type="protein sequence ID" value="RDX43816.1"/>
    <property type="molecule type" value="Genomic_DNA"/>
</dbReference>
<reference evidence="1 2" key="1">
    <citation type="journal article" date="2018" name="Biotechnol. Biofuels">
        <title>Integrative visual omics of the white-rot fungus Polyporus brumalis exposes the biotechnological potential of its oxidative enzymes for delignifying raw plant biomass.</title>
        <authorList>
            <person name="Miyauchi S."/>
            <person name="Rancon A."/>
            <person name="Drula E."/>
            <person name="Hage H."/>
            <person name="Chaduli D."/>
            <person name="Favel A."/>
            <person name="Grisel S."/>
            <person name="Henrissat B."/>
            <person name="Herpoel-Gimbert I."/>
            <person name="Ruiz-Duenas F.J."/>
            <person name="Chevret D."/>
            <person name="Hainaut M."/>
            <person name="Lin J."/>
            <person name="Wang M."/>
            <person name="Pangilinan J."/>
            <person name="Lipzen A."/>
            <person name="Lesage-Meessen L."/>
            <person name="Navarro D."/>
            <person name="Riley R."/>
            <person name="Grigoriev I.V."/>
            <person name="Zhou S."/>
            <person name="Raouche S."/>
            <person name="Rosso M.N."/>
        </authorList>
    </citation>
    <scope>NUCLEOTIDE SEQUENCE [LARGE SCALE GENOMIC DNA]</scope>
    <source>
        <strain evidence="1 2">BRFM 1820</strain>
    </source>
</reference>
<accession>A0A371CU79</accession>
<dbReference type="AlphaFoldDB" id="A0A371CU79"/>
<gene>
    <name evidence="1" type="ORF">OH76DRAFT_1421748</name>
</gene>
<organism evidence="1 2">
    <name type="scientific">Lentinus brumalis</name>
    <dbReference type="NCBI Taxonomy" id="2498619"/>
    <lineage>
        <taxon>Eukaryota</taxon>
        <taxon>Fungi</taxon>
        <taxon>Dikarya</taxon>
        <taxon>Basidiomycota</taxon>
        <taxon>Agaricomycotina</taxon>
        <taxon>Agaricomycetes</taxon>
        <taxon>Polyporales</taxon>
        <taxon>Polyporaceae</taxon>
        <taxon>Lentinus</taxon>
    </lineage>
</organism>
<evidence type="ECO:0000313" key="2">
    <source>
        <dbReference type="Proteomes" id="UP000256964"/>
    </source>
</evidence>
<proteinExistence type="predicted"/>
<protein>
    <submittedName>
        <fullName evidence="1">Uncharacterized protein</fullName>
    </submittedName>
</protein>
<dbReference type="Proteomes" id="UP000256964">
    <property type="component" value="Unassembled WGS sequence"/>
</dbReference>